<dbReference type="Proteomes" id="UP000799428">
    <property type="component" value="Unassembled WGS sequence"/>
</dbReference>
<dbReference type="OrthoDB" id="3801245at2759"/>
<keyword evidence="2" id="KW-1185">Reference proteome</keyword>
<accession>A0A6G1KB19</accession>
<name>A0A6G1KB19_9PLEO</name>
<evidence type="ECO:0000313" key="2">
    <source>
        <dbReference type="Proteomes" id="UP000799428"/>
    </source>
</evidence>
<dbReference type="AlphaFoldDB" id="A0A6G1KB19"/>
<protein>
    <submittedName>
        <fullName evidence="1">Uncharacterized protein</fullName>
    </submittedName>
</protein>
<sequence length="208" mass="22929">MTIPLLCLSITYNTNSASLSTQHQNYTGNQTSGTVAKMVQTIAQKRRCSAQQEAAYECRQPRELSFRSQSTAIKNYLTKSNIDKEVSVNATAQPSDIGTSPTLAELHTRNIHCSTVSMPEITPRKYGSTTKPIAATTANKASPMSGARAEDIVVAKVNLNSYFDGLKKEFEDKTGRAWTPLEPTKDEEAWDWDDELASDDLVDLDGFE</sequence>
<proteinExistence type="predicted"/>
<gene>
    <name evidence="1" type="ORF">K504DRAFT_491028</name>
</gene>
<evidence type="ECO:0000313" key="1">
    <source>
        <dbReference type="EMBL" id="KAF2709557.1"/>
    </source>
</evidence>
<dbReference type="EMBL" id="MU005770">
    <property type="protein sequence ID" value="KAF2709557.1"/>
    <property type="molecule type" value="Genomic_DNA"/>
</dbReference>
<reference evidence="1" key="1">
    <citation type="journal article" date="2020" name="Stud. Mycol.">
        <title>101 Dothideomycetes genomes: a test case for predicting lifestyles and emergence of pathogens.</title>
        <authorList>
            <person name="Haridas S."/>
            <person name="Albert R."/>
            <person name="Binder M."/>
            <person name="Bloem J."/>
            <person name="Labutti K."/>
            <person name="Salamov A."/>
            <person name="Andreopoulos B."/>
            <person name="Baker S."/>
            <person name="Barry K."/>
            <person name="Bills G."/>
            <person name="Bluhm B."/>
            <person name="Cannon C."/>
            <person name="Castanera R."/>
            <person name="Culley D."/>
            <person name="Daum C."/>
            <person name="Ezra D."/>
            <person name="Gonzalez J."/>
            <person name="Henrissat B."/>
            <person name="Kuo A."/>
            <person name="Liang C."/>
            <person name="Lipzen A."/>
            <person name="Lutzoni F."/>
            <person name="Magnuson J."/>
            <person name="Mondo S."/>
            <person name="Nolan M."/>
            <person name="Ohm R."/>
            <person name="Pangilinan J."/>
            <person name="Park H.-J."/>
            <person name="Ramirez L."/>
            <person name="Alfaro M."/>
            <person name="Sun H."/>
            <person name="Tritt A."/>
            <person name="Yoshinaga Y."/>
            <person name="Zwiers L.-H."/>
            <person name="Turgeon B."/>
            <person name="Goodwin S."/>
            <person name="Spatafora J."/>
            <person name="Crous P."/>
            <person name="Grigoriev I."/>
        </authorList>
    </citation>
    <scope>NUCLEOTIDE SEQUENCE</scope>
    <source>
        <strain evidence="1">CBS 279.74</strain>
    </source>
</reference>
<organism evidence="1 2">
    <name type="scientific">Pleomassaria siparia CBS 279.74</name>
    <dbReference type="NCBI Taxonomy" id="1314801"/>
    <lineage>
        <taxon>Eukaryota</taxon>
        <taxon>Fungi</taxon>
        <taxon>Dikarya</taxon>
        <taxon>Ascomycota</taxon>
        <taxon>Pezizomycotina</taxon>
        <taxon>Dothideomycetes</taxon>
        <taxon>Pleosporomycetidae</taxon>
        <taxon>Pleosporales</taxon>
        <taxon>Pleomassariaceae</taxon>
        <taxon>Pleomassaria</taxon>
    </lineage>
</organism>